<feature type="domain" description="F5/8 type C" evidence="4">
    <location>
        <begin position="352"/>
        <end position="493"/>
    </location>
</feature>
<evidence type="ECO:0000256" key="2">
    <source>
        <dbReference type="ARBA" id="ARBA00023157"/>
    </source>
</evidence>
<keyword evidence="2" id="KW-1015">Disulfide bond</keyword>
<name>A0A2T6G217_9BACL</name>
<keyword evidence="1" id="KW-0732">Signal</keyword>
<reference evidence="6 7" key="1">
    <citation type="submission" date="2018-03" db="EMBL/GenBank/DDBJ databases">
        <title>Genome sequence of Paenibacillus elgii strain AC13 an antimicrobial compound producing bacteria.</title>
        <authorList>
            <person name="Kurokawa A.S."/>
            <person name="Araujo J.F."/>
            <person name="Costa R.A."/>
            <person name="Ortega D.B."/>
            <person name="Pires A.S."/>
            <person name="Pappas G.J.Jr."/>
            <person name="Franco O.L."/>
            <person name="Barreto C."/>
            <person name="Magalhaes B.S."/>
            <person name="Kruger R.H."/>
        </authorList>
    </citation>
    <scope>NUCLEOTIDE SEQUENCE [LARGE SCALE GENOMIC DNA]</scope>
    <source>
        <strain evidence="6 7">AC13</strain>
    </source>
</reference>
<evidence type="ECO:0000259" key="5">
    <source>
        <dbReference type="PROSITE" id="PS50853"/>
    </source>
</evidence>
<dbReference type="InterPro" id="IPR008979">
    <property type="entry name" value="Galactose-bd-like_sf"/>
</dbReference>
<comment type="caution">
    <text evidence="6">The sequence shown here is derived from an EMBL/GenBank/DDBJ whole genome shotgun (WGS) entry which is preliminary data.</text>
</comment>
<dbReference type="Gene3D" id="3.30.1920.20">
    <property type="match status" value="2"/>
</dbReference>
<dbReference type="InterPro" id="IPR050713">
    <property type="entry name" value="RTP_Phos/Ushers"/>
</dbReference>
<dbReference type="Gene3D" id="2.60.120.260">
    <property type="entry name" value="Galactose-binding domain-like"/>
    <property type="match status" value="2"/>
</dbReference>
<dbReference type="PROSITE" id="PS50022">
    <property type="entry name" value="FA58C_3"/>
    <property type="match status" value="2"/>
</dbReference>
<dbReference type="Pfam" id="PF00041">
    <property type="entry name" value="fn3"/>
    <property type="match status" value="3"/>
</dbReference>
<dbReference type="InterPro" id="IPR013320">
    <property type="entry name" value="ConA-like_dom_sf"/>
</dbReference>
<dbReference type="Gene3D" id="2.60.120.200">
    <property type="match status" value="1"/>
</dbReference>
<evidence type="ECO:0000256" key="1">
    <source>
        <dbReference type="ARBA" id="ARBA00022729"/>
    </source>
</evidence>
<dbReference type="SMART" id="SM00060">
    <property type="entry name" value="FN3"/>
    <property type="match status" value="4"/>
</dbReference>
<feature type="domain" description="Fibronectin type-III" evidence="5">
    <location>
        <begin position="277"/>
        <end position="362"/>
    </location>
</feature>
<dbReference type="InterPro" id="IPR013783">
    <property type="entry name" value="Ig-like_fold"/>
</dbReference>
<sequence length="2378" mass="258408">MSQILYGEESALTGKITKGLASFWLVVFLLFGQVPFPLGSAAVVEAQALSPPSNLTSVWRTDTSVHLAWTASSSGSAVIGYDVYNGNALIGSTSGSSDYWATGLTPGGSYTFTVRARDASGNVSASSNPLAFLPGALDRGLWTATASSSAGGAPPSLAVDGSLSTRWSSGAAQTVGMWFQIDTGPGDKTYHKLVLDAGVSAGDYPRGYEVSVSDDGANWSAPIVSGTGSSSVVTIDFPQQTARYVRVTLTKSSGLWWSIYDLNLYGAMQPDTQAPTVPGGLKASDVTDHEIRLSWNASTDNVAVFAYDIYLGSDFIGSTKSTDYKVSGLSPRTAYTFTIRARDPAGNVSAPAGPYAVTTQDKLDRTLWKVTASSSGSTSSPVMAIDGILSSRWTSGGPQAPGTWFQIDTGPGDKTYNKLVLDAGASAGDYPRGYEITVSDDGVNWSAPVASGTGTSSVVTISFPQQTAKYIRITLTTTSGLWWSIHELHLYGVMAPDDELPTTPAHLTATKILDTEVDLTWEASTDNVAVVGYNVYAGSTFIGYTTATSYKAEDLTAKTSYTFTVRAKDLSGNLSPPSAPLTITTQDVIALPLVARYEMEPDPSNPTLLRDDSGFEQNGTVTPPASFEDGREGGGKALKFTGPNQAMVTSPTSPTGMLNNLSSKFTISAWIKPDDLNGHQPIVTKRDANWKGSTFYLRLTGNRLGFAADYGEKWYDWSFPSDSIVAGQWCHVAVTFEKNVGVKFYVNGKLIGNVDGSAVFTDALPNFVNMMLGTEWHWDPATRSMRQYGFRGSIDSLHIYAAPLTSGQIKADMANTMKTRPAEPSDFTFPEKWATFRLVRYDMPNGLFTNGSAKIHQTAVRKEGPDAVDWPKITLHIPQTDQTESTVEPFADGAEFKTDILLRRDPESMPLLQEPYDNVLQPGNHWVRGVQWRWGQTYMYTTDRTARTWAWDYELWTFPVKIEGAEPGAVKNVVLKADGAEIYNSGANVYNSLTLLLPQNEAGKPYELSVDGRGPVRFDAGLQPVEAGNPKDVTFAFTRTVPGSGPTITVKSLDRPEAFPNQAAWDADVAALAEAKPVTPGYVPDRSSIARHLGVDVPRSPETINFIYMSHGMSSGGFYHSEHKQVASMYQTLGSVEDYADYVSDTGYDRVFEFSNFTDADSPVSQEKMAAALEKRGVQFGFVPLTDINGIDMRNANLAFYAYNLPDYRAPLYRNVQLSLQRFQVYPNMTGISIGADNADYVPYWDWAPPIPNRPWGMAYTAFQRARGLPLTTPIAPSVQGWYQPKAHEYFANSSKPFLDYIDRYDETFKQYGYFVRAVSEVNDGYITTTGSFGSSPGVGGHGGWPWGTVPAKPMHEQIPVQTGYDWNELNASKPMHVAALLDRLRSYYPNKTTWATPDDFSLFFGKMDREKAYALALTRGIQAIGTNVLPNNKGDLAKAQMIAEQKELYSWIRKYGGAYAMTEPTPTIGIMYVNKQALLRGIVGKDPTDEDLLKGSHEGKVTEAMFFTHAAGWSSKVITPEELKRGLPSSIKAILLVGLNNFDDSWHWYDDGIAGELQGFVDRGGLILKDDESVSPVPSVATGMQVRAYLKQSDTDQTNLLLERNADNIVKLKSAMASVTKPVAVTDSSTVWAIPTRSGDTQYVTVVNQKHDQPDDSQHLIGQTGSVTWNTERPIYDVRKGRKLTVQEATYVDLKSEGFQWYALPPAEITAPSVTVTKGTSGFYEAFASVRNPDPMTGIPVELTVTHQTSDDTATVYSATGLTAKLPLKDSDQPGTYTVTVKELLSGLSSGTQVMIQGSKASVDPSPVKLYREDGIREFAERTDVPLTVALTAAQNNDPAIVEQANRLVQYYRSEGRQVRLGLAEPNGAVTGLQEYKSSYVKYPQWKTIESDLVLIGNTSNNVLLLDQARGYLLFEQGDQLSAGKAAVSYANSPFVGEYHTVNIIANDLSGIKAAVNTLIGLPPAALKAPKFVTANRISVTGVELAWSGSDGALGYTIERRDNGDAEWQRIGFVSSGMTSFNDSRLTPDKMYAYRLKAFNLAGASDYSEPIRVITTSQGDAGPELTRIKTDGVTGEGKFNNKTVAVTFVVGDRVKTTKYKLNNNAWKTVTGAVYIADEGIHTLQYYSEDKSGNVERTKRAVIGIDKKAPVTVANVPRGWKNTPQLVQLRASDNLSGVAKTLYSVSNGMPGSGPGGNVSVTNNVYGDVYGDYTVTTNVYGNVYGNYSIANNVYGNVYGDYTVTTNVYGDSKMEEAEGSVISVTLEGINTIRYYSIDAAGNKESVKTAVVTLDYTPPKIELVTPLSFNRSEPVRVKLQISDALSGVSQSTVTFNGRARGTSFVLNPYSLPADDYALVVKSSDRAGNNSEKTFVIRILDR</sequence>
<proteinExistence type="predicted"/>
<dbReference type="Gene3D" id="2.60.40.10">
    <property type="entry name" value="Immunoglobulins"/>
    <property type="match status" value="4"/>
</dbReference>
<dbReference type="SMART" id="SM00560">
    <property type="entry name" value="LamGL"/>
    <property type="match status" value="1"/>
</dbReference>
<dbReference type="SUPFAM" id="SSF49265">
    <property type="entry name" value="Fibronectin type III"/>
    <property type="match status" value="2"/>
</dbReference>
<feature type="domain" description="Fibronectin type-III" evidence="5">
    <location>
        <begin position="1970"/>
        <end position="2060"/>
    </location>
</feature>
<dbReference type="EMBL" id="PYHP01000042">
    <property type="protein sequence ID" value="PUA38212.1"/>
    <property type="molecule type" value="Genomic_DNA"/>
</dbReference>
<dbReference type="SUPFAM" id="SSF49899">
    <property type="entry name" value="Concanavalin A-like lectins/glucanases"/>
    <property type="match status" value="1"/>
</dbReference>
<feature type="domain" description="Fibronectin type-III" evidence="5">
    <location>
        <begin position="503"/>
        <end position="588"/>
    </location>
</feature>
<dbReference type="PROSITE" id="PS50853">
    <property type="entry name" value="FN3"/>
    <property type="match status" value="4"/>
</dbReference>
<organism evidence="6 7">
    <name type="scientific">Paenibacillus elgii</name>
    <dbReference type="NCBI Taxonomy" id="189691"/>
    <lineage>
        <taxon>Bacteria</taxon>
        <taxon>Bacillati</taxon>
        <taxon>Bacillota</taxon>
        <taxon>Bacilli</taxon>
        <taxon>Bacillales</taxon>
        <taxon>Paenibacillaceae</taxon>
        <taxon>Paenibacillus</taxon>
    </lineage>
</organism>
<feature type="domain" description="F5/8 type C" evidence="4">
    <location>
        <begin position="125"/>
        <end position="267"/>
    </location>
</feature>
<dbReference type="SUPFAM" id="SSF49785">
    <property type="entry name" value="Galactose-binding domain-like"/>
    <property type="match status" value="2"/>
</dbReference>
<dbReference type="InterPro" id="IPR058094">
    <property type="entry name" value="Ig-like_OmpL47-like"/>
</dbReference>
<protein>
    <submittedName>
        <fullName evidence="6">Uncharacterized protein</fullName>
    </submittedName>
</protein>
<feature type="region of interest" description="Disordered" evidence="3">
    <location>
        <begin position="608"/>
        <end position="634"/>
    </location>
</feature>
<gene>
    <name evidence="6" type="ORF">C8Z91_15965</name>
</gene>
<dbReference type="Pfam" id="PF00754">
    <property type="entry name" value="F5_F8_type_C"/>
    <property type="match status" value="2"/>
</dbReference>
<dbReference type="InterPro" id="IPR000421">
    <property type="entry name" value="FA58C"/>
</dbReference>
<dbReference type="PANTHER" id="PTHR46957">
    <property type="entry name" value="CYTOKINE RECEPTOR"/>
    <property type="match status" value="1"/>
</dbReference>
<dbReference type="NCBIfam" id="NF047446">
    <property type="entry name" value="barrel_OmpL47"/>
    <property type="match status" value="1"/>
</dbReference>
<feature type="domain" description="Fibronectin type-III" evidence="5">
    <location>
        <begin position="51"/>
        <end position="137"/>
    </location>
</feature>
<evidence type="ECO:0000313" key="6">
    <source>
        <dbReference type="EMBL" id="PUA38212.1"/>
    </source>
</evidence>
<evidence type="ECO:0000313" key="7">
    <source>
        <dbReference type="Proteomes" id="UP000244184"/>
    </source>
</evidence>
<dbReference type="GO" id="GO:0016020">
    <property type="term" value="C:membrane"/>
    <property type="evidence" value="ECO:0007669"/>
    <property type="project" value="UniProtKB-SubCell"/>
</dbReference>
<dbReference type="PANTHER" id="PTHR46957:SF3">
    <property type="entry name" value="CYTOKINE RECEPTOR"/>
    <property type="match status" value="1"/>
</dbReference>
<dbReference type="InterPro" id="IPR036116">
    <property type="entry name" value="FN3_sf"/>
</dbReference>
<evidence type="ECO:0000256" key="3">
    <source>
        <dbReference type="SAM" id="MobiDB-lite"/>
    </source>
</evidence>
<accession>A0A2T6G217</accession>
<dbReference type="InterPro" id="IPR006558">
    <property type="entry name" value="LamG-like"/>
</dbReference>
<dbReference type="Proteomes" id="UP000244184">
    <property type="component" value="Unassembled WGS sequence"/>
</dbReference>
<dbReference type="InterPro" id="IPR003961">
    <property type="entry name" value="FN3_dom"/>
</dbReference>
<evidence type="ECO:0000259" key="4">
    <source>
        <dbReference type="PROSITE" id="PS50022"/>
    </source>
</evidence>
<dbReference type="Pfam" id="PF13385">
    <property type="entry name" value="Laminin_G_3"/>
    <property type="match status" value="1"/>
</dbReference>
<dbReference type="CDD" id="cd00063">
    <property type="entry name" value="FN3"/>
    <property type="match status" value="4"/>
</dbReference>